<sequence length="134" mass="14647">MGTLGPIGYPGPKGMKTAVPQLRMSQTWFWTSGHCKCSAEHHQGTERQASELDIPEWDGCAGERVSLELEACQDPVGSWAPRYQLGFCGGSGDRAPGRFIPRFCLPGRLWLQKEQASPQRGIKPPDKASNGHLA</sequence>
<dbReference type="AlphaFoldDB" id="A0A212CML2"/>
<organism evidence="2 3">
    <name type="scientific">Cervus elaphus hippelaphus</name>
    <name type="common">European red deer</name>
    <dbReference type="NCBI Taxonomy" id="46360"/>
    <lineage>
        <taxon>Eukaryota</taxon>
        <taxon>Metazoa</taxon>
        <taxon>Chordata</taxon>
        <taxon>Craniata</taxon>
        <taxon>Vertebrata</taxon>
        <taxon>Euteleostomi</taxon>
        <taxon>Mammalia</taxon>
        <taxon>Eutheria</taxon>
        <taxon>Laurasiatheria</taxon>
        <taxon>Artiodactyla</taxon>
        <taxon>Ruminantia</taxon>
        <taxon>Pecora</taxon>
        <taxon>Cervidae</taxon>
        <taxon>Cervinae</taxon>
        <taxon>Cervus</taxon>
    </lineage>
</organism>
<protein>
    <submittedName>
        <fullName evidence="2">Uncharacterized protein</fullName>
    </submittedName>
</protein>
<dbReference type="EMBL" id="MKHE01000016">
    <property type="protein sequence ID" value="OWK07170.1"/>
    <property type="molecule type" value="Genomic_DNA"/>
</dbReference>
<accession>A0A212CML2</accession>
<keyword evidence="3" id="KW-1185">Reference proteome</keyword>
<evidence type="ECO:0000313" key="2">
    <source>
        <dbReference type="EMBL" id="OWK07170.1"/>
    </source>
</evidence>
<evidence type="ECO:0000313" key="3">
    <source>
        <dbReference type="Proteomes" id="UP000242450"/>
    </source>
</evidence>
<gene>
    <name evidence="2" type="ORF">Celaphus_00016903</name>
</gene>
<dbReference type="Proteomes" id="UP000242450">
    <property type="component" value="Chromosome 16"/>
</dbReference>
<reference evidence="2 3" key="1">
    <citation type="journal article" date="2018" name="Mol. Genet. Genomics">
        <title>The red deer Cervus elaphus genome CerEla1.0: sequencing, annotating, genes, and chromosomes.</title>
        <authorList>
            <person name="Bana N.A."/>
            <person name="Nyiri A."/>
            <person name="Nagy J."/>
            <person name="Frank K."/>
            <person name="Nagy T."/>
            <person name="Steger V."/>
            <person name="Schiller M."/>
            <person name="Lakatos P."/>
            <person name="Sugar L."/>
            <person name="Horn P."/>
            <person name="Barta E."/>
            <person name="Orosz L."/>
        </authorList>
    </citation>
    <scope>NUCLEOTIDE SEQUENCE [LARGE SCALE GENOMIC DNA]</scope>
    <source>
        <strain evidence="2">Hungarian</strain>
    </source>
</reference>
<feature type="region of interest" description="Disordered" evidence="1">
    <location>
        <begin position="115"/>
        <end position="134"/>
    </location>
</feature>
<comment type="caution">
    <text evidence="2">The sequence shown here is derived from an EMBL/GenBank/DDBJ whole genome shotgun (WGS) entry which is preliminary data.</text>
</comment>
<evidence type="ECO:0000256" key="1">
    <source>
        <dbReference type="SAM" id="MobiDB-lite"/>
    </source>
</evidence>
<name>A0A212CML2_CEREH</name>
<proteinExistence type="predicted"/>